<feature type="compositionally biased region" description="Pro residues" evidence="6">
    <location>
        <begin position="845"/>
        <end position="860"/>
    </location>
</feature>
<dbReference type="InterPro" id="IPR015947">
    <property type="entry name" value="PUA-like_sf"/>
</dbReference>
<dbReference type="PROSITE" id="PS50890">
    <property type="entry name" value="PUA"/>
    <property type="match status" value="2"/>
</dbReference>
<evidence type="ECO:0000259" key="7">
    <source>
        <dbReference type="PROSITE" id="PS51686"/>
    </source>
</evidence>
<feature type="binding site" evidence="5">
    <location>
        <position position="542"/>
    </location>
    <ligand>
        <name>S-adenosyl-L-methionine</name>
        <dbReference type="ChEBI" id="CHEBI:59789"/>
    </ligand>
</feature>
<evidence type="ECO:0000256" key="1">
    <source>
        <dbReference type="ARBA" id="ARBA00022603"/>
    </source>
</evidence>
<gene>
    <name evidence="8" type="ORF">Vafri_22182</name>
</gene>
<evidence type="ECO:0000256" key="5">
    <source>
        <dbReference type="PROSITE-ProRule" id="PRU01023"/>
    </source>
</evidence>
<dbReference type="Proteomes" id="UP000747399">
    <property type="component" value="Unassembled WGS sequence"/>
</dbReference>
<dbReference type="InterPro" id="IPR036974">
    <property type="entry name" value="PUA_sf"/>
</dbReference>
<evidence type="ECO:0000256" key="6">
    <source>
        <dbReference type="SAM" id="MobiDB-lite"/>
    </source>
</evidence>
<feature type="region of interest" description="Disordered" evidence="6">
    <location>
        <begin position="284"/>
        <end position="334"/>
    </location>
</feature>
<feature type="region of interest" description="Disordered" evidence="6">
    <location>
        <begin position="359"/>
        <end position="444"/>
    </location>
</feature>
<dbReference type="InterPro" id="IPR029063">
    <property type="entry name" value="SAM-dependent_MTases_sf"/>
</dbReference>
<name>A0A8J4BUS8_9CHLO</name>
<dbReference type="AlphaFoldDB" id="A0A8J4BUS8"/>
<dbReference type="SUPFAM" id="SSF53335">
    <property type="entry name" value="S-adenosyl-L-methionine-dependent methyltransferases"/>
    <property type="match status" value="1"/>
</dbReference>
<keyword evidence="2 5" id="KW-0808">Transferase</keyword>
<dbReference type="InterPro" id="IPR049560">
    <property type="entry name" value="MeTrfase_RsmB-F_NOP2_cat"/>
</dbReference>
<dbReference type="InterPro" id="IPR002478">
    <property type="entry name" value="PUA"/>
</dbReference>
<evidence type="ECO:0000256" key="3">
    <source>
        <dbReference type="ARBA" id="ARBA00022691"/>
    </source>
</evidence>
<feature type="compositionally biased region" description="Low complexity" evidence="6">
    <location>
        <begin position="362"/>
        <end position="401"/>
    </location>
</feature>
<feature type="region of interest" description="Disordered" evidence="6">
    <location>
        <begin position="601"/>
        <end position="631"/>
    </location>
</feature>
<dbReference type="SUPFAM" id="SSF88697">
    <property type="entry name" value="PUA domain-like"/>
    <property type="match status" value="1"/>
</dbReference>
<dbReference type="InterPro" id="IPR001678">
    <property type="entry name" value="MeTrfase_RsmB-F_NOP2_dom"/>
</dbReference>
<feature type="binding site" evidence="5">
    <location>
        <position position="663"/>
    </location>
    <ligand>
        <name>S-adenosyl-L-methionine</name>
        <dbReference type="ChEBI" id="CHEBI:59789"/>
    </ligand>
</feature>
<dbReference type="GO" id="GO:0003723">
    <property type="term" value="F:RNA binding"/>
    <property type="evidence" value="ECO:0007669"/>
    <property type="project" value="UniProtKB-UniRule"/>
</dbReference>
<feature type="compositionally biased region" description="Basic and acidic residues" evidence="6">
    <location>
        <begin position="801"/>
        <end position="814"/>
    </location>
</feature>
<feature type="compositionally biased region" description="Basic residues" evidence="6">
    <location>
        <begin position="72"/>
        <end position="85"/>
    </location>
</feature>
<organism evidence="8 9">
    <name type="scientific">Volvox africanus</name>
    <dbReference type="NCBI Taxonomy" id="51714"/>
    <lineage>
        <taxon>Eukaryota</taxon>
        <taxon>Viridiplantae</taxon>
        <taxon>Chlorophyta</taxon>
        <taxon>core chlorophytes</taxon>
        <taxon>Chlorophyceae</taxon>
        <taxon>CS clade</taxon>
        <taxon>Chlamydomonadales</taxon>
        <taxon>Volvocaceae</taxon>
        <taxon>Volvox</taxon>
    </lineage>
</organism>
<feature type="region of interest" description="Disordered" evidence="6">
    <location>
        <begin position="844"/>
        <end position="864"/>
    </location>
</feature>
<dbReference type="Pfam" id="PF01472">
    <property type="entry name" value="PUA"/>
    <property type="match status" value="1"/>
</dbReference>
<feature type="active site" description="Nucleophile" evidence="5">
    <location>
        <position position="713"/>
    </location>
</feature>
<dbReference type="PANTHER" id="PTHR22807">
    <property type="entry name" value="NOP2 YEAST -RELATED NOL1/NOP2/FMU SUN DOMAIN-CONTAINING"/>
    <property type="match status" value="1"/>
</dbReference>
<evidence type="ECO:0000256" key="2">
    <source>
        <dbReference type="ARBA" id="ARBA00022679"/>
    </source>
</evidence>
<feature type="region of interest" description="Disordered" evidence="6">
    <location>
        <begin position="789"/>
        <end position="823"/>
    </location>
</feature>
<keyword evidence="9" id="KW-1185">Reference proteome</keyword>
<reference evidence="8" key="1">
    <citation type="journal article" date="2021" name="Proc. Natl. Acad. Sci. U.S.A.">
        <title>Three genomes in the algal genus Volvox reveal the fate of a haploid sex-determining region after a transition to homothallism.</title>
        <authorList>
            <person name="Yamamoto K."/>
            <person name="Hamaji T."/>
            <person name="Kawai-Toyooka H."/>
            <person name="Matsuzaki R."/>
            <person name="Takahashi F."/>
            <person name="Nishimura Y."/>
            <person name="Kawachi M."/>
            <person name="Noguchi H."/>
            <person name="Minakuchi Y."/>
            <person name="Umen J.G."/>
            <person name="Toyoda A."/>
            <person name="Nozaki H."/>
        </authorList>
    </citation>
    <scope>NUCLEOTIDE SEQUENCE</scope>
    <source>
        <strain evidence="8">NIES-3780</strain>
    </source>
</reference>
<feature type="binding site" evidence="5">
    <location>
        <position position="569"/>
    </location>
    <ligand>
        <name>S-adenosyl-L-methionine</name>
        <dbReference type="ChEBI" id="CHEBI:59789"/>
    </ligand>
</feature>
<feature type="compositionally biased region" description="Low complexity" evidence="6">
    <location>
        <begin position="620"/>
        <end position="631"/>
    </location>
</feature>
<dbReference type="GO" id="GO:0001510">
    <property type="term" value="P:RNA methylation"/>
    <property type="evidence" value="ECO:0007669"/>
    <property type="project" value="InterPro"/>
</dbReference>
<comment type="caution">
    <text evidence="8">The sequence shown here is derived from an EMBL/GenBank/DDBJ whole genome shotgun (WGS) entry which is preliminary data.</text>
</comment>
<feature type="compositionally biased region" description="Low complexity" evidence="6">
    <location>
        <begin position="309"/>
        <end position="320"/>
    </location>
</feature>
<sequence>MANHHYGVRAAVRWDPAVEAYFTACFGTPRLAAMSAALARPSLTPTLRVNTLRSNPQDVIQKLQHEVWKQQQKYHHPSHRNHHQHHDHDTANIRDGTRVRDGEVASFNELQTTATSTSWNVPDGEGAAALAGADGVLPAQRTQPPTNPTSTTTVRLHPRFPAVAVLFGSGPCDIDCDPGLPEVVVNRFAGEAVLKGAHVYAPGVLAASGGIAAGDLVAVSTALERPVGHNEGQCVDADADESHLLESLYLSVPGPSGALSCGKGLPLTPRLAVGISRGAKVQPGGSVPLSWTRQTPPRKLQRLQGSSPLRRGQLRQPQQQELRRRNQAGGSSAECCEGELADGLREGAELSTAADYIGGHGSSSTSHGSSSNSCSVGNISDSSGVLSSEYSEPSSNSTTSCSRDRESSSSRSSSSSSSSSSSGNSSNYGVEEDERGNSGGSSSRRQDRVFLGVARAVLGRRAMFRAQEGLALQMERRLYDVPSCNGLLRGEVMLQALPSIVAAQVLNPRPGTAVLDMCAAPGGKTTLLATLMSDQGRLVALDRTATKVAEIRSLARDLGVRCVEAYQADATEAVVTEAAAAAAEQLTEAAAVAAVGDSKAVARMPPPPQATSSPSPPRPSTIASAAPLPTAPSSTRPLSVIAAGQLLGPPPYPAGTFDHILLDPPCSALGLRPRLLHSWNLPQLRAMAAYQRSLMHTAVRLLAPGGEMVYCTCTINPDENEANVAWALDRFSGSLRLLPAEPLVGLTGLTGADPETGSRWLSEQEAAMVQRFDPGQLFYERRSMAPTATIVGEDGGKGLQPHKDGQLRAARDNESNASDPAVLSPPPLPPCCWSLRAMGALPLPSSLPPSPPAGPMPPLPHQQVEGKELGSLSVDEEDSPWVDDVMGFFIARFQKVAQP</sequence>
<dbReference type="Pfam" id="PF01189">
    <property type="entry name" value="Methyltr_RsmB-F"/>
    <property type="match status" value="2"/>
</dbReference>
<feature type="binding site" evidence="5">
    <location>
        <begin position="518"/>
        <end position="524"/>
    </location>
    <ligand>
        <name>S-adenosyl-L-methionine</name>
        <dbReference type="ChEBI" id="CHEBI:59789"/>
    </ligand>
</feature>
<accession>A0A8J4BUS8</accession>
<keyword evidence="3 5" id="KW-0949">S-adenosyl-L-methionine</keyword>
<dbReference type="PANTHER" id="PTHR22807:SF34">
    <property type="entry name" value="TRNA (CYTOSINE(72)-C(5))-METHYLTRANSFERASE NSUN6"/>
    <property type="match status" value="1"/>
</dbReference>
<feature type="compositionally biased region" description="Low complexity" evidence="6">
    <location>
        <begin position="409"/>
        <end position="426"/>
    </location>
</feature>
<keyword evidence="4 5" id="KW-0694">RNA-binding</keyword>
<keyword evidence="1 5" id="KW-0489">Methyltransferase</keyword>
<feature type="region of interest" description="Disordered" evidence="6">
    <location>
        <begin position="71"/>
        <end position="93"/>
    </location>
</feature>
<dbReference type="EMBL" id="BNCO01000156">
    <property type="protein sequence ID" value="GIL68930.1"/>
    <property type="molecule type" value="Genomic_DNA"/>
</dbReference>
<evidence type="ECO:0000256" key="4">
    <source>
        <dbReference type="ARBA" id="ARBA00022884"/>
    </source>
</evidence>
<protein>
    <recommendedName>
        <fullName evidence="7">SAM-dependent MTase RsmB/NOP-type domain-containing protein</fullName>
    </recommendedName>
</protein>
<feature type="compositionally biased region" description="Pro residues" evidence="6">
    <location>
        <begin position="604"/>
        <end position="619"/>
    </location>
</feature>
<evidence type="ECO:0000313" key="9">
    <source>
        <dbReference type="Proteomes" id="UP000747399"/>
    </source>
</evidence>
<proteinExistence type="inferred from homology"/>
<dbReference type="PRINTS" id="PR02008">
    <property type="entry name" value="RCMTFAMILY"/>
</dbReference>
<feature type="domain" description="SAM-dependent MTase RsmB/NOP-type" evidence="7">
    <location>
        <begin position="422"/>
        <end position="772"/>
    </location>
</feature>
<dbReference type="InterPro" id="IPR023267">
    <property type="entry name" value="RCMT"/>
</dbReference>
<dbReference type="Gene3D" id="2.30.130.10">
    <property type="entry name" value="PUA domain"/>
    <property type="match status" value="1"/>
</dbReference>
<dbReference type="GO" id="GO:0008173">
    <property type="term" value="F:RNA methyltransferase activity"/>
    <property type="evidence" value="ECO:0007669"/>
    <property type="project" value="InterPro"/>
</dbReference>
<dbReference type="Gene3D" id="3.40.50.150">
    <property type="entry name" value="Vaccinia Virus protein VP39"/>
    <property type="match status" value="1"/>
</dbReference>
<dbReference type="PROSITE" id="PS51686">
    <property type="entry name" value="SAM_MT_RSMB_NOP"/>
    <property type="match status" value="1"/>
</dbReference>
<comment type="similarity">
    <text evidence="5">Belongs to the class I-like SAM-binding methyltransferase superfamily. RsmB/NOP family.</text>
</comment>
<evidence type="ECO:0000313" key="8">
    <source>
        <dbReference type="EMBL" id="GIL68930.1"/>
    </source>
</evidence>